<evidence type="ECO:0000256" key="3">
    <source>
        <dbReference type="ARBA" id="ARBA00012662"/>
    </source>
</evidence>
<name>A0ABP7DNB0_9ACTN</name>
<dbReference type="InterPro" id="IPR016286">
    <property type="entry name" value="FUC_metazoa-typ"/>
</dbReference>
<dbReference type="PANTHER" id="PTHR10030">
    <property type="entry name" value="ALPHA-L-FUCOSIDASE"/>
    <property type="match status" value="1"/>
</dbReference>
<reference evidence="10" key="1">
    <citation type="journal article" date="2019" name="Int. J. Syst. Evol. Microbiol.">
        <title>The Global Catalogue of Microorganisms (GCM) 10K type strain sequencing project: providing services to taxonomists for standard genome sequencing and annotation.</title>
        <authorList>
            <consortium name="The Broad Institute Genomics Platform"/>
            <consortium name="The Broad Institute Genome Sequencing Center for Infectious Disease"/>
            <person name="Wu L."/>
            <person name="Ma J."/>
        </authorList>
    </citation>
    <scope>NUCLEOTIDE SEQUENCE [LARGE SCALE GENOMIC DNA]</scope>
    <source>
        <strain evidence="10">JCM 16548</strain>
    </source>
</reference>
<evidence type="ECO:0000259" key="8">
    <source>
        <dbReference type="Pfam" id="PF01120"/>
    </source>
</evidence>
<feature type="region of interest" description="Disordered" evidence="7">
    <location>
        <begin position="238"/>
        <end position="257"/>
    </location>
</feature>
<dbReference type="PANTHER" id="PTHR10030:SF37">
    <property type="entry name" value="ALPHA-L-FUCOSIDASE-RELATED"/>
    <property type="match status" value="1"/>
</dbReference>
<evidence type="ECO:0000256" key="7">
    <source>
        <dbReference type="SAM" id="MobiDB-lite"/>
    </source>
</evidence>
<protein>
    <recommendedName>
        <fullName evidence="3">alpha-L-fucosidase</fullName>
        <ecNumber evidence="3">3.2.1.51</ecNumber>
    </recommendedName>
</protein>
<dbReference type="PRINTS" id="PR00741">
    <property type="entry name" value="GLHYDRLASE29"/>
</dbReference>
<proteinExistence type="inferred from homology"/>
<evidence type="ECO:0000313" key="10">
    <source>
        <dbReference type="Proteomes" id="UP001500051"/>
    </source>
</evidence>
<dbReference type="EMBL" id="BAAAYX010000012">
    <property type="protein sequence ID" value="GAA3707934.1"/>
    <property type="molecule type" value="Genomic_DNA"/>
</dbReference>
<comment type="caution">
    <text evidence="9">The sequence shown here is derived from an EMBL/GenBank/DDBJ whole genome shotgun (WGS) entry which is preliminary data.</text>
</comment>
<sequence>MVAAAPPDLASFTHDRLGLFLHFGLYALAARHEWVQNRERLHPDAYARYFERFDPDLFDATDWARQCRRAGMRYAVLTTKHHEGFCLWDSEHTDFKITNTPFGRDLVAEFVTAFRAEGIKIGFYHSLLDWHHPDFVIDGFHPLRDEPDLDQLNAGRDMARYRQYLHDQVRELLTSYGEISYLFYDFSYPARLHPEIHHHKGAEDWGSRELLELTRRLQPGIVVNDRLDLPGDLVTPEQYQPAGPMLRPPGTPQDPGRSELVAWEACQTINGSWGYHRDNTLNKTPDMLVRMLVDGVSKGGNLLLNVGPTGRGTLDPASQETLTGLGAWMRLHGRSIYGAGPSELTPPPDCRYTERGDRLYLHLFAWPFEHVHLPGLAGRVAYAQLLDDASEIFLASSDPEAPAHNTEMGGQPAGTLTLTLPTRRPAVAVPVVELFLS</sequence>
<dbReference type="PIRSF" id="PIRSF001092">
    <property type="entry name" value="Alpha-L-fucosidase"/>
    <property type="match status" value="1"/>
</dbReference>
<keyword evidence="10" id="KW-1185">Reference proteome</keyword>
<dbReference type="InterPro" id="IPR000933">
    <property type="entry name" value="Glyco_hydro_29"/>
</dbReference>
<keyword evidence="6" id="KW-0326">Glycosidase</keyword>
<feature type="domain" description="Glycoside hydrolase family 29 N-terminal" evidence="8">
    <location>
        <begin position="11"/>
        <end position="333"/>
    </location>
</feature>
<accession>A0ABP7DNB0</accession>
<organism evidence="9 10">
    <name type="scientific">Microlunatus aurantiacus</name>
    <dbReference type="NCBI Taxonomy" id="446786"/>
    <lineage>
        <taxon>Bacteria</taxon>
        <taxon>Bacillati</taxon>
        <taxon>Actinomycetota</taxon>
        <taxon>Actinomycetes</taxon>
        <taxon>Propionibacteriales</taxon>
        <taxon>Propionibacteriaceae</taxon>
        <taxon>Microlunatus</taxon>
    </lineage>
</organism>
<keyword evidence="4" id="KW-0732">Signal</keyword>
<evidence type="ECO:0000256" key="5">
    <source>
        <dbReference type="ARBA" id="ARBA00022801"/>
    </source>
</evidence>
<evidence type="ECO:0000256" key="6">
    <source>
        <dbReference type="ARBA" id="ARBA00023295"/>
    </source>
</evidence>
<evidence type="ECO:0000256" key="4">
    <source>
        <dbReference type="ARBA" id="ARBA00022729"/>
    </source>
</evidence>
<comment type="similarity">
    <text evidence="2">Belongs to the glycosyl hydrolase 29 family.</text>
</comment>
<keyword evidence="5" id="KW-0378">Hydrolase</keyword>
<dbReference type="SMART" id="SM00812">
    <property type="entry name" value="Alpha_L_fucos"/>
    <property type="match status" value="1"/>
</dbReference>
<evidence type="ECO:0000256" key="1">
    <source>
        <dbReference type="ARBA" id="ARBA00004071"/>
    </source>
</evidence>
<dbReference type="RefSeq" id="WP_344812957.1">
    <property type="nucleotide sequence ID" value="NZ_BAAAYX010000012.1"/>
</dbReference>
<dbReference type="Gene3D" id="3.20.20.80">
    <property type="entry name" value="Glycosidases"/>
    <property type="match status" value="1"/>
</dbReference>
<dbReference type="InterPro" id="IPR057739">
    <property type="entry name" value="Glyco_hydro_29_N"/>
</dbReference>
<dbReference type="Pfam" id="PF01120">
    <property type="entry name" value="Alpha_L_fucos"/>
    <property type="match status" value="1"/>
</dbReference>
<evidence type="ECO:0000313" key="9">
    <source>
        <dbReference type="EMBL" id="GAA3707934.1"/>
    </source>
</evidence>
<dbReference type="Proteomes" id="UP001500051">
    <property type="component" value="Unassembled WGS sequence"/>
</dbReference>
<comment type="function">
    <text evidence="1">Alpha-L-fucosidase is responsible for hydrolyzing the alpha-1,6-linked fucose joined to the reducing-end N-acetylglucosamine of the carbohydrate moieties of glycoproteins.</text>
</comment>
<dbReference type="EC" id="3.2.1.51" evidence="3"/>
<evidence type="ECO:0000256" key="2">
    <source>
        <dbReference type="ARBA" id="ARBA00007951"/>
    </source>
</evidence>
<dbReference type="SUPFAM" id="SSF51445">
    <property type="entry name" value="(Trans)glycosidases"/>
    <property type="match status" value="1"/>
</dbReference>
<dbReference type="InterPro" id="IPR017853">
    <property type="entry name" value="GH"/>
</dbReference>
<gene>
    <name evidence="9" type="ORF">GCM10022204_27470</name>
</gene>